<gene>
    <name evidence="1" type="ORF">UT17_C0002G0095</name>
</gene>
<sequence length="255" mass="27820">MMEEKKNIPQQNNSLVSVIIFFVLLFVFAKWGPAVNFSSTVQSKGDPFIVSGEGKVFVTPDVAKITFGIQENGSSLKQVQNSVNTKSKSLTDTIKKLGIAQDDIKTISYNVYPQYDYTNSSQRITGYQVSTNYQVTVKDFDKVNDLIVLATEAGANIVGEVSFELNDSTKLEKTNEARAKAVADAKTKAEGLARAAGISLVKIINISENQNQNIRPFAFAEKAVSLDAGTPATPPDIQPGQTEIQVNISLSYEIR</sequence>
<accession>A0A0G0LN05</accession>
<dbReference type="Gene3D" id="3.30.110.170">
    <property type="entry name" value="Protein of unknown function (DUF541), domain 1"/>
    <property type="match status" value="1"/>
</dbReference>
<dbReference type="InterPro" id="IPR052022">
    <property type="entry name" value="26kDa_periplasmic_antigen"/>
</dbReference>
<dbReference type="EMBL" id="LBVU01000002">
    <property type="protein sequence ID" value="KKQ92432.1"/>
    <property type="molecule type" value="Genomic_DNA"/>
</dbReference>
<dbReference type="InterPro" id="IPR007497">
    <property type="entry name" value="SIMPL/DUF541"/>
</dbReference>
<comment type="caution">
    <text evidence="1">The sequence shown here is derived from an EMBL/GenBank/DDBJ whole genome shotgun (WGS) entry which is preliminary data.</text>
</comment>
<evidence type="ECO:0000313" key="1">
    <source>
        <dbReference type="EMBL" id="KKQ92432.1"/>
    </source>
</evidence>
<dbReference type="STRING" id="1618572.UT17_C0002G0095"/>
<evidence type="ECO:0000313" key="2">
    <source>
        <dbReference type="Proteomes" id="UP000034774"/>
    </source>
</evidence>
<protein>
    <recommendedName>
        <fullName evidence="3">26 kDa periplasmic immunogenic protein</fullName>
    </recommendedName>
</protein>
<organism evidence="1 2">
    <name type="scientific">Candidatus Woesebacteria bacterium GW2011_GWB1_39_10</name>
    <dbReference type="NCBI Taxonomy" id="1618572"/>
    <lineage>
        <taxon>Bacteria</taxon>
        <taxon>Candidatus Woeseibacteriota</taxon>
    </lineage>
</organism>
<dbReference type="GO" id="GO:0006974">
    <property type="term" value="P:DNA damage response"/>
    <property type="evidence" value="ECO:0007669"/>
    <property type="project" value="TreeGrafter"/>
</dbReference>
<dbReference type="Proteomes" id="UP000034774">
    <property type="component" value="Unassembled WGS sequence"/>
</dbReference>
<dbReference type="Pfam" id="PF04402">
    <property type="entry name" value="SIMPL"/>
    <property type="match status" value="1"/>
</dbReference>
<proteinExistence type="predicted"/>
<name>A0A0G0LN05_9BACT</name>
<dbReference type="PANTHER" id="PTHR34387">
    <property type="entry name" value="SLR1258 PROTEIN"/>
    <property type="match status" value="1"/>
</dbReference>
<reference evidence="1 2" key="1">
    <citation type="journal article" date="2015" name="Nature">
        <title>rRNA introns, odd ribosomes, and small enigmatic genomes across a large radiation of phyla.</title>
        <authorList>
            <person name="Brown C.T."/>
            <person name="Hug L.A."/>
            <person name="Thomas B.C."/>
            <person name="Sharon I."/>
            <person name="Castelle C.J."/>
            <person name="Singh A."/>
            <person name="Wilkins M.J."/>
            <person name="Williams K.H."/>
            <person name="Banfield J.F."/>
        </authorList>
    </citation>
    <scope>NUCLEOTIDE SEQUENCE [LARGE SCALE GENOMIC DNA]</scope>
</reference>
<dbReference type="PANTHER" id="PTHR34387:SF1">
    <property type="entry name" value="PERIPLASMIC IMMUNOGENIC PROTEIN"/>
    <property type="match status" value="1"/>
</dbReference>
<dbReference type="AlphaFoldDB" id="A0A0G0LN05"/>
<dbReference type="Gene3D" id="3.30.70.2970">
    <property type="entry name" value="Protein of unknown function (DUF541), domain 2"/>
    <property type="match status" value="1"/>
</dbReference>
<evidence type="ECO:0008006" key="3">
    <source>
        <dbReference type="Google" id="ProtNLM"/>
    </source>
</evidence>